<dbReference type="SUPFAM" id="SSF55920">
    <property type="entry name" value="Creatinase/aminopeptidase"/>
    <property type="match status" value="1"/>
</dbReference>
<dbReference type="InterPro" id="IPR050659">
    <property type="entry name" value="Peptidase_M24B"/>
</dbReference>
<keyword evidence="3" id="KW-0031">Aminopeptidase</keyword>
<evidence type="ECO:0000313" key="3">
    <source>
        <dbReference type="EMBL" id="KKI50938.1"/>
    </source>
</evidence>
<dbReference type="Gene3D" id="3.40.350.10">
    <property type="entry name" value="Creatinase/prolidase N-terminal domain"/>
    <property type="match status" value="1"/>
</dbReference>
<dbReference type="SUPFAM" id="SSF53092">
    <property type="entry name" value="Creatinase/prolidase N-terminal domain"/>
    <property type="match status" value="1"/>
</dbReference>
<accession>A0A0M2NFI8</accession>
<organism evidence="3 4">
    <name type="scientific">Christensenella hongkongensis</name>
    <dbReference type="NCBI Taxonomy" id="270498"/>
    <lineage>
        <taxon>Bacteria</taxon>
        <taxon>Bacillati</taxon>
        <taxon>Bacillota</taxon>
        <taxon>Clostridia</taxon>
        <taxon>Christensenellales</taxon>
        <taxon>Christensenellaceae</taxon>
        <taxon>Christensenella</taxon>
    </lineage>
</organism>
<comment type="caution">
    <text evidence="3">The sequence shown here is derived from an EMBL/GenBank/DDBJ whole genome shotgun (WGS) entry which is preliminary data.</text>
</comment>
<name>A0A0M2NFI8_9FIRM</name>
<dbReference type="InterPro" id="IPR000994">
    <property type="entry name" value="Pept_M24"/>
</dbReference>
<dbReference type="PANTHER" id="PTHR46112">
    <property type="entry name" value="AMINOPEPTIDASE"/>
    <property type="match status" value="1"/>
</dbReference>
<dbReference type="Pfam" id="PF00557">
    <property type="entry name" value="Peptidase_M24"/>
    <property type="match status" value="1"/>
</dbReference>
<evidence type="ECO:0000259" key="2">
    <source>
        <dbReference type="Pfam" id="PF01321"/>
    </source>
</evidence>
<keyword evidence="4" id="KW-1185">Reference proteome</keyword>
<gene>
    <name evidence="3" type="ORF">CHK_1325</name>
</gene>
<dbReference type="Gene3D" id="3.90.230.10">
    <property type="entry name" value="Creatinase/methionine aminopeptidase superfamily"/>
    <property type="match status" value="1"/>
</dbReference>
<proteinExistence type="predicted"/>
<feature type="domain" description="Creatinase N-terminal" evidence="2">
    <location>
        <begin position="30"/>
        <end position="178"/>
    </location>
</feature>
<keyword evidence="3" id="KW-0378">Hydrolase</keyword>
<dbReference type="InterPro" id="IPR036005">
    <property type="entry name" value="Creatinase/aminopeptidase-like"/>
</dbReference>
<feature type="domain" description="Peptidase M24" evidence="1">
    <location>
        <begin position="189"/>
        <end position="389"/>
    </location>
</feature>
<dbReference type="EMBL" id="LAYJ01000088">
    <property type="protein sequence ID" value="KKI50938.1"/>
    <property type="molecule type" value="Genomic_DNA"/>
</dbReference>
<protein>
    <submittedName>
        <fullName evidence="3">Aminopeptidase YpdF (MP-, MA-, MS-, AP-, NP-specific)</fullName>
    </submittedName>
</protein>
<dbReference type="STRING" id="270498.CHK_1325"/>
<sequence length="405" mass="45666">MAAMVSGRNRGEQEMTKERMTIPRNEYDERISKIQEAMKEQDIDLLITHACECESATVRYLSNFWAVFDFVGILVPREGKPILLTGGPESYDFAVQFAQTGDVRIHPMYVETSAPEWDKPTNACNYQMILDEIRERFPIKKIGVANVNTIPHEIMKDLISGAQGAQIVPAEELVMKVRRYKSANEIMMLREAYRITEEAMKEAAEMIRPGVREWEIEAAWRAAAYRMGAEGTGYPIWVTSGPATYQSLCKSTERVIGENEMVQLTFGAKYGGYCGNLVRPVVLGNLPQKQEDMIRVALDCLGETIDVMKPGVPFASVYDTFQARLRKEGFEGLTLYGPAHGTGMQECEGPWVDNRTGMVLEPNMVFNVDIWIADNEFGVRFEDGVLVTETGLEQLTTWNRGAIRK</sequence>
<dbReference type="GO" id="GO:0004177">
    <property type="term" value="F:aminopeptidase activity"/>
    <property type="evidence" value="ECO:0007669"/>
    <property type="project" value="UniProtKB-KW"/>
</dbReference>
<evidence type="ECO:0000313" key="4">
    <source>
        <dbReference type="Proteomes" id="UP000034076"/>
    </source>
</evidence>
<evidence type="ECO:0000259" key="1">
    <source>
        <dbReference type="Pfam" id="PF00557"/>
    </source>
</evidence>
<dbReference type="AlphaFoldDB" id="A0A0M2NFI8"/>
<dbReference type="InterPro" id="IPR000587">
    <property type="entry name" value="Creatinase_N"/>
</dbReference>
<dbReference type="Proteomes" id="UP000034076">
    <property type="component" value="Unassembled WGS sequence"/>
</dbReference>
<keyword evidence="3" id="KW-0645">Protease</keyword>
<dbReference type="CDD" id="cd01066">
    <property type="entry name" value="APP_MetAP"/>
    <property type="match status" value="1"/>
</dbReference>
<reference evidence="3 4" key="1">
    <citation type="submission" date="2015-04" db="EMBL/GenBank/DDBJ databases">
        <title>Draft genome sequence of bacteremic isolate Catabacter hongkongensis type strain HKU16T.</title>
        <authorList>
            <person name="Lau S.K."/>
            <person name="Teng J.L."/>
            <person name="Huang Y."/>
            <person name="Curreem S.O."/>
            <person name="Tsui S.K."/>
            <person name="Woo P.C."/>
        </authorList>
    </citation>
    <scope>NUCLEOTIDE SEQUENCE [LARGE SCALE GENOMIC DNA]</scope>
    <source>
        <strain evidence="3 4">HKU16</strain>
    </source>
</reference>
<dbReference type="InterPro" id="IPR029149">
    <property type="entry name" value="Creatin/AminoP/Spt16_N"/>
</dbReference>
<dbReference type="Pfam" id="PF01321">
    <property type="entry name" value="Creatinase_N"/>
    <property type="match status" value="1"/>
</dbReference>
<dbReference type="PANTHER" id="PTHR46112:SF3">
    <property type="entry name" value="AMINOPEPTIDASE YPDF"/>
    <property type="match status" value="1"/>
</dbReference>